<feature type="domain" description="WAP" evidence="2">
    <location>
        <begin position="79"/>
        <end position="126"/>
    </location>
</feature>
<dbReference type="Pfam" id="PF00095">
    <property type="entry name" value="WAP"/>
    <property type="match status" value="2"/>
</dbReference>
<sequence>MRFGVVLCCLLVVPVRAAYMSGSCPPAVALRQCAPTCQDHVECPGALLCCDTVCGGTACVRPVTSVRKGQRDQGNGPECCPKPGRCPDVVEGSWMCSTRCRGDFDCDGPTKCCLSRCGAMECAAPVL</sequence>
<feature type="signal peptide" evidence="1">
    <location>
        <begin position="1"/>
        <end position="17"/>
    </location>
</feature>
<keyword evidence="1" id="KW-0732">Signal</keyword>
<dbReference type="SUPFAM" id="SSF57256">
    <property type="entry name" value="Elafin-like"/>
    <property type="match status" value="1"/>
</dbReference>
<dbReference type="PROSITE" id="PS51390">
    <property type="entry name" value="WAP"/>
    <property type="match status" value="2"/>
</dbReference>
<dbReference type="GO" id="GO:0005615">
    <property type="term" value="C:extracellular space"/>
    <property type="evidence" value="ECO:0007669"/>
    <property type="project" value="TreeGrafter"/>
</dbReference>
<dbReference type="InterPro" id="IPR036645">
    <property type="entry name" value="Elafin-like_sf"/>
</dbReference>
<feature type="chain" id="PRO_5028229206" evidence="1">
    <location>
        <begin position="18"/>
        <end position="127"/>
    </location>
</feature>
<organism evidence="4">
    <name type="scientific">Thrips palmi</name>
    <name type="common">Melon thrips</name>
    <dbReference type="NCBI Taxonomy" id="161013"/>
    <lineage>
        <taxon>Eukaryota</taxon>
        <taxon>Metazoa</taxon>
        <taxon>Ecdysozoa</taxon>
        <taxon>Arthropoda</taxon>
        <taxon>Hexapoda</taxon>
        <taxon>Insecta</taxon>
        <taxon>Pterygota</taxon>
        <taxon>Neoptera</taxon>
        <taxon>Paraneoptera</taxon>
        <taxon>Thysanoptera</taxon>
        <taxon>Terebrantia</taxon>
        <taxon>Thripoidea</taxon>
        <taxon>Thripidae</taxon>
        <taxon>Thrips</taxon>
    </lineage>
</organism>
<evidence type="ECO:0000259" key="2">
    <source>
        <dbReference type="PROSITE" id="PS51390"/>
    </source>
</evidence>
<dbReference type="OrthoDB" id="6060011at2759"/>
<feature type="domain" description="WAP" evidence="2">
    <location>
        <begin position="17"/>
        <end position="63"/>
    </location>
</feature>
<reference evidence="4" key="1">
    <citation type="submission" date="2025-08" db="UniProtKB">
        <authorList>
            <consortium name="RefSeq"/>
        </authorList>
    </citation>
    <scope>IDENTIFICATION</scope>
    <source>
        <tissue evidence="4">Total insect</tissue>
    </source>
</reference>
<dbReference type="InterPro" id="IPR050514">
    <property type="entry name" value="WAP_four-disulfide_core"/>
</dbReference>
<evidence type="ECO:0000313" key="3">
    <source>
        <dbReference type="Proteomes" id="UP000515158"/>
    </source>
</evidence>
<dbReference type="AlphaFoldDB" id="A0A6P8ZKP1"/>
<gene>
    <name evidence="4" type="primary">LOC117642916</name>
</gene>
<dbReference type="InterPro" id="IPR008197">
    <property type="entry name" value="WAP_dom"/>
</dbReference>
<dbReference type="GO" id="GO:0004867">
    <property type="term" value="F:serine-type endopeptidase inhibitor activity"/>
    <property type="evidence" value="ECO:0007669"/>
    <property type="project" value="TreeGrafter"/>
</dbReference>
<accession>A0A6P8ZKP1</accession>
<dbReference type="RefSeq" id="XP_034237444.1">
    <property type="nucleotide sequence ID" value="XM_034381553.1"/>
</dbReference>
<protein>
    <submittedName>
        <fullName evidence="4">Antileukoproteinase</fullName>
    </submittedName>
</protein>
<evidence type="ECO:0000313" key="4">
    <source>
        <dbReference type="RefSeq" id="XP_034237444.1"/>
    </source>
</evidence>
<dbReference type="Proteomes" id="UP000515158">
    <property type="component" value="Unplaced"/>
</dbReference>
<dbReference type="KEGG" id="tpal:117642916"/>
<proteinExistence type="predicted"/>
<dbReference type="PANTHER" id="PTHR19441:SF95">
    <property type="entry name" value="PERLWAPIN ISOFORM X1"/>
    <property type="match status" value="1"/>
</dbReference>
<keyword evidence="3" id="KW-1185">Reference proteome</keyword>
<evidence type="ECO:0000256" key="1">
    <source>
        <dbReference type="SAM" id="SignalP"/>
    </source>
</evidence>
<dbReference type="PANTHER" id="PTHR19441">
    <property type="entry name" value="WHEY ACDIC PROTEIN WAP"/>
    <property type="match status" value="1"/>
</dbReference>
<dbReference type="SMART" id="SM00217">
    <property type="entry name" value="WAP"/>
    <property type="match status" value="2"/>
</dbReference>
<dbReference type="InParanoid" id="A0A6P8ZKP1"/>
<dbReference type="Gene3D" id="4.10.75.10">
    <property type="entry name" value="Elafin-like"/>
    <property type="match status" value="2"/>
</dbReference>
<dbReference type="GeneID" id="117642916"/>
<name>A0A6P8ZKP1_THRPL</name>